<dbReference type="Proteomes" id="UP001219934">
    <property type="component" value="Unassembled WGS sequence"/>
</dbReference>
<accession>A0AAD6AH87</accession>
<reference evidence="1" key="1">
    <citation type="submission" date="2022-11" db="EMBL/GenBank/DDBJ databases">
        <title>Chromosome-level genome of Pogonophryne albipinna.</title>
        <authorList>
            <person name="Jo E."/>
        </authorList>
    </citation>
    <scope>NUCLEOTIDE SEQUENCE</scope>
    <source>
        <strain evidence="1">SGF0006</strain>
        <tissue evidence="1">Muscle</tissue>
    </source>
</reference>
<evidence type="ECO:0000313" key="1">
    <source>
        <dbReference type="EMBL" id="KAJ4925068.1"/>
    </source>
</evidence>
<dbReference type="EMBL" id="JAPTMU010000021">
    <property type="protein sequence ID" value="KAJ4925068.1"/>
    <property type="molecule type" value="Genomic_DNA"/>
</dbReference>
<proteinExistence type="predicted"/>
<gene>
    <name evidence="1" type="ORF">JOQ06_017806</name>
</gene>
<evidence type="ECO:0000313" key="2">
    <source>
        <dbReference type="Proteomes" id="UP001219934"/>
    </source>
</evidence>
<name>A0AAD6AH87_9TELE</name>
<dbReference type="AlphaFoldDB" id="A0AAD6AH87"/>
<comment type="caution">
    <text evidence="1">The sequence shown here is derived from an EMBL/GenBank/DDBJ whole genome shotgun (WGS) entry which is preliminary data.</text>
</comment>
<protein>
    <submittedName>
        <fullName evidence="1">Uncharacterized protein</fullName>
    </submittedName>
</protein>
<keyword evidence="2" id="KW-1185">Reference proteome</keyword>
<sequence length="103" mass="11076">MLLLYVDFCQGNAALLPNIMNTVRSCVLSGPSSTSPSGVPVCCSHRVRPGDLYHNTSGRDARSGRGEAACGIQRALLDSFIKKMHQRKDLGALGTVDLWGRTT</sequence>
<organism evidence="1 2">
    <name type="scientific">Pogonophryne albipinna</name>
    <dbReference type="NCBI Taxonomy" id="1090488"/>
    <lineage>
        <taxon>Eukaryota</taxon>
        <taxon>Metazoa</taxon>
        <taxon>Chordata</taxon>
        <taxon>Craniata</taxon>
        <taxon>Vertebrata</taxon>
        <taxon>Euteleostomi</taxon>
        <taxon>Actinopterygii</taxon>
        <taxon>Neopterygii</taxon>
        <taxon>Teleostei</taxon>
        <taxon>Neoteleostei</taxon>
        <taxon>Acanthomorphata</taxon>
        <taxon>Eupercaria</taxon>
        <taxon>Perciformes</taxon>
        <taxon>Notothenioidei</taxon>
        <taxon>Pogonophryne</taxon>
    </lineage>
</organism>